<protein>
    <submittedName>
        <fullName evidence="1">Uncharacterized protein</fullName>
    </submittedName>
</protein>
<comment type="caution">
    <text evidence="1">The sequence shown here is derived from an EMBL/GenBank/DDBJ whole genome shotgun (WGS) entry which is preliminary data.</text>
</comment>
<gene>
    <name evidence="1" type="ORF">OB955_14305</name>
</gene>
<evidence type="ECO:0000313" key="1">
    <source>
        <dbReference type="EMBL" id="MCU4973907.1"/>
    </source>
</evidence>
<proteinExistence type="predicted"/>
<name>A0ABT2QG49_9EURY</name>
<keyword evidence="2" id="KW-1185">Reference proteome</keyword>
<sequence length="62" mass="6646">MAVIRFVVGARAGRGLSRTGSACCSGRVLAFELELVLAPTCALVLEFELEFEVARQLSAFGR</sequence>
<organism evidence="1 2">
    <name type="scientific">Natronoglomus mannanivorans</name>
    <dbReference type="NCBI Taxonomy" id="2979990"/>
    <lineage>
        <taxon>Archaea</taxon>
        <taxon>Methanobacteriati</taxon>
        <taxon>Methanobacteriota</taxon>
        <taxon>Stenosarchaea group</taxon>
        <taxon>Halobacteria</taxon>
        <taxon>Halobacteriales</taxon>
        <taxon>Natrialbaceae</taxon>
        <taxon>Natronoglomus</taxon>
    </lineage>
</organism>
<dbReference type="Proteomes" id="UP001320972">
    <property type="component" value="Unassembled WGS sequence"/>
</dbReference>
<dbReference type="EMBL" id="JAOPKB010000008">
    <property type="protein sequence ID" value="MCU4973907.1"/>
    <property type="molecule type" value="Genomic_DNA"/>
</dbReference>
<reference evidence="1 2" key="1">
    <citation type="submission" date="2022-09" db="EMBL/GenBank/DDBJ databases">
        <title>Enrichment on poylsaccharides allowed isolation of novel metabolic and taxonomic groups of Haloarchaea.</title>
        <authorList>
            <person name="Sorokin D.Y."/>
            <person name="Elcheninov A.G."/>
            <person name="Khizhniak T.V."/>
            <person name="Kolganova T.V."/>
            <person name="Kublanov I.V."/>
        </authorList>
    </citation>
    <scope>NUCLEOTIDE SEQUENCE [LARGE SCALE GENOMIC DNA]</scope>
    <source>
        <strain evidence="1 2">AArc-m2/3/4</strain>
    </source>
</reference>
<evidence type="ECO:0000313" key="2">
    <source>
        <dbReference type="Proteomes" id="UP001320972"/>
    </source>
</evidence>
<accession>A0ABT2QG49</accession>
<dbReference type="RefSeq" id="WP_338008197.1">
    <property type="nucleotide sequence ID" value="NZ_JAOPKB010000008.1"/>
</dbReference>